<dbReference type="InterPro" id="IPR010982">
    <property type="entry name" value="Lambda_DNA-bd_dom_sf"/>
</dbReference>
<dbReference type="eggNOG" id="COG0457">
    <property type="taxonomic scope" value="Bacteria"/>
</dbReference>
<dbReference type="EMBL" id="CP001634">
    <property type="protein sequence ID" value="ACR80388.1"/>
    <property type="molecule type" value="Genomic_DNA"/>
</dbReference>
<dbReference type="PROSITE" id="PS50943">
    <property type="entry name" value="HTH_CROC1"/>
    <property type="match status" value="1"/>
</dbReference>
<reference evidence="2 3" key="2">
    <citation type="journal article" date="2011" name="J. Bacteriol.">
        <title>Genome Sequence of Kosmotoga olearia Strain TBF 19.5.1, a Thermophilic Bacterium with a Wide Growth Temperature Range, Isolated from the Troll B Oil Platform in the North Sea.</title>
        <authorList>
            <person name="Swithers K.S."/>
            <person name="Dipippo J.L."/>
            <person name="Bruce D.C."/>
            <person name="Detter C."/>
            <person name="Tapia R."/>
            <person name="Han S."/>
            <person name="Goodwin L.A."/>
            <person name="Han J."/>
            <person name="Woyke T."/>
            <person name="Pitluck S."/>
            <person name="Pennacchio L."/>
            <person name="Nolan M."/>
            <person name="Mikhailova N."/>
            <person name="Land M.L."/>
            <person name="Nesbo C.L."/>
            <person name="Gogarten J.P."/>
            <person name="Noll K.M."/>
        </authorList>
    </citation>
    <scope>NUCLEOTIDE SEQUENCE [LARGE SCALE GENOMIC DNA]</scope>
    <source>
        <strain evidence="3">ATCC BAA-1733 / DSM 21960 / TBF 19.5.1</strain>
    </source>
</reference>
<proteinExistence type="predicted"/>
<dbReference type="CDD" id="cd00093">
    <property type="entry name" value="HTH_XRE"/>
    <property type="match status" value="1"/>
</dbReference>
<dbReference type="RefSeq" id="WP_015869032.1">
    <property type="nucleotide sequence ID" value="NC_012785.1"/>
</dbReference>
<dbReference type="Pfam" id="PF13443">
    <property type="entry name" value="HTH_26"/>
    <property type="match status" value="1"/>
</dbReference>
<keyword evidence="3" id="KW-1185">Reference proteome</keyword>
<dbReference type="KEGG" id="kol:Kole_1700"/>
<gene>
    <name evidence="2" type="ordered locus">Kole_1700</name>
</gene>
<evidence type="ECO:0000313" key="2">
    <source>
        <dbReference type="EMBL" id="ACR80388.1"/>
    </source>
</evidence>
<organism evidence="2 3">
    <name type="scientific">Kosmotoga olearia (strain ATCC BAA-1733 / DSM 21960 / TBF 19.5.1)</name>
    <dbReference type="NCBI Taxonomy" id="521045"/>
    <lineage>
        <taxon>Bacteria</taxon>
        <taxon>Thermotogati</taxon>
        <taxon>Thermotogota</taxon>
        <taxon>Thermotogae</taxon>
        <taxon>Kosmotogales</taxon>
        <taxon>Kosmotogaceae</taxon>
        <taxon>Kosmotoga</taxon>
    </lineage>
</organism>
<dbReference type="AlphaFoldDB" id="C5CFP0"/>
<evidence type="ECO:0000259" key="1">
    <source>
        <dbReference type="PROSITE" id="PS50943"/>
    </source>
</evidence>
<protein>
    <submittedName>
        <fullName evidence="2">Transcriptional regulator, XRE family</fullName>
    </submittedName>
</protein>
<dbReference type="Proteomes" id="UP000002382">
    <property type="component" value="Chromosome"/>
</dbReference>
<accession>C5CFP0</accession>
<reference evidence="2 3" key="1">
    <citation type="submission" date="2009-06" db="EMBL/GenBank/DDBJ databases">
        <title>Complete sequence of Thermotogales bacterium TBF 19.5.1.</title>
        <authorList>
            <consortium name="US DOE Joint Genome Institute"/>
            <person name="Lucas S."/>
            <person name="Copeland A."/>
            <person name="Lapidus A."/>
            <person name="Glavina del Rio T."/>
            <person name="Tice H."/>
            <person name="Bruce D."/>
            <person name="Goodwin L."/>
            <person name="Pitluck S."/>
            <person name="Chertkov O."/>
            <person name="Brettin T."/>
            <person name="Detter J.C."/>
            <person name="Han C."/>
            <person name="Schmutz J."/>
            <person name="Larimer F."/>
            <person name="Land M."/>
            <person name="Hauser L."/>
            <person name="Kyrpides N."/>
            <person name="Ovchinnikova G."/>
            <person name="Noll K."/>
        </authorList>
    </citation>
    <scope>NUCLEOTIDE SEQUENCE [LARGE SCALE GENOMIC DNA]</scope>
    <source>
        <strain evidence="3">ATCC BAA-1733 / DSM 21960 / TBF 19.5.1</strain>
    </source>
</reference>
<dbReference type="HOGENOM" id="CLU_036791_0_0_0"/>
<evidence type="ECO:0000313" key="3">
    <source>
        <dbReference type="Proteomes" id="UP000002382"/>
    </source>
</evidence>
<sequence>MNRRFLTVTKILFSFGGFGRPFFTYVVEKELSTPSNDEDRVWRSFFVALKLEGERKYEEALAMINKALKKCLVPSLRYALLTRKLSLLLKSGRYKEGRPIYISLRKNLHKITPEIRYTLTINALLLYCSKVEGPYTSCLGKLKLNNMEENALSFTLLNVGRELVKKGKTREGIKKFIESFKMAEKSKHPAGMILALNAIAWYSREEHPVLGLKVAEKAAYLAGYFTDRPWNFYVLHTLFTLLSKTRKRCLVPLSRTIVGLITRLPEWEKERSKLVIEKARKIYSLFSSTGNSKYEVSHELREYLDKYIRNISKVSRLTGIDRKNISRIIHGKTRTIKGETLRKIIAGLNLHVDPMSAPGPIVSEWVKIRIDEQSRIYLSKLYNLNPLERKKEVFTAYSCFAGRRDLFRNLTRKGSIDRLFTLLDDPENLEKELDSKFIWSYFLYACNTLSDYEKARKALAMLFINHFPPKKTKKFLNSYFSTDETTRELVDEFIRNYIRYNRKWGIRLENQSYSELAKRLGLKAQSMVIAMYCFDKRSRRKVVENFLENLTTKIDT</sequence>
<dbReference type="OrthoDB" id="9815113at2"/>
<feature type="domain" description="HTH cro/C1-type" evidence="1">
    <location>
        <begin position="300"/>
        <end position="355"/>
    </location>
</feature>
<dbReference type="InterPro" id="IPR001387">
    <property type="entry name" value="Cro/C1-type_HTH"/>
</dbReference>
<dbReference type="GO" id="GO:0003677">
    <property type="term" value="F:DNA binding"/>
    <property type="evidence" value="ECO:0007669"/>
    <property type="project" value="InterPro"/>
</dbReference>
<dbReference type="Gene3D" id="1.10.260.40">
    <property type="entry name" value="lambda repressor-like DNA-binding domains"/>
    <property type="match status" value="1"/>
</dbReference>
<dbReference type="STRING" id="521045.Kole_1700"/>
<dbReference type="SUPFAM" id="SSF47413">
    <property type="entry name" value="lambda repressor-like DNA-binding domains"/>
    <property type="match status" value="1"/>
</dbReference>
<name>C5CFP0_KOSOT</name>